<comment type="caution">
    <text evidence="1">The sequence shown here is derived from an EMBL/GenBank/DDBJ whole genome shotgun (WGS) entry which is preliminary data.</text>
</comment>
<reference evidence="1" key="1">
    <citation type="submission" date="2016-10" db="EMBL/GenBank/DDBJ databases">
        <title>Sequence of Gallionella enrichment culture.</title>
        <authorList>
            <person name="Poehlein A."/>
            <person name="Muehling M."/>
            <person name="Daniel R."/>
        </authorList>
    </citation>
    <scope>NUCLEOTIDE SEQUENCE</scope>
</reference>
<name>A0A1J5Q2X7_9ZZZZ</name>
<dbReference type="EMBL" id="MLJW01004303">
    <property type="protein sequence ID" value="OIQ70229.1"/>
    <property type="molecule type" value="Genomic_DNA"/>
</dbReference>
<proteinExistence type="predicted"/>
<organism evidence="1">
    <name type="scientific">mine drainage metagenome</name>
    <dbReference type="NCBI Taxonomy" id="410659"/>
    <lineage>
        <taxon>unclassified sequences</taxon>
        <taxon>metagenomes</taxon>
        <taxon>ecological metagenomes</taxon>
    </lineage>
</organism>
<dbReference type="AlphaFoldDB" id="A0A1J5Q2X7"/>
<evidence type="ECO:0000313" key="1">
    <source>
        <dbReference type="EMBL" id="OIQ70229.1"/>
    </source>
</evidence>
<gene>
    <name evidence="1" type="ORF">GALL_481620</name>
</gene>
<sequence>MSRTVPGIGAIRGVMKQGAEERRRQRIQVSAGFAHDETSNEFRGVFVHVDEAVQFAQHIVGDVT</sequence>
<accession>A0A1J5Q2X7</accession>
<protein>
    <submittedName>
        <fullName evidence="1">Uncharacterized protein</fullName>
    </submittedName>
</protein>